<sequence length="126" mass="14562">MMAQISRNMKESKDKQAESSAPHIRSGDFGSNRIGTPQVNQARDDNRNHTKIPKIDFPYFSGECPREWGKADIWFHGFAASHPDAEWNLFAEEICRRFFDTTGEEVVETLSKIRQFGSITEYQENF</sequence>
<dbReference type="AlphaFoldDB" id="A0ABD1SCW3"/>
<organism evidence="3 4">
    <name type="scientific">Abeliophyllum distichum</name>
    <dbReference type="NCBI Taxonomy" id="126358"/>
    <lineage>
        <taxon>Eukaryota</taxon>
        <taxon>Viridiplantae</taxon>
        <taxon>Streptophyta</taxon>
        <taxon>Embryophyta</taxon>
        <taxon>Tracheophyta</taxon>
        <taxon>Spermatophyta</taxon>
        <taxon>Magnoliopsida</taxon>
        <taxon>eudicotyledons</taxon>
        <taxon>Gunneridae</taxon>
        <taxon>Pentapetalae</taxon>
        <taxon>asterids</taxon>
        <taxon>lamiids</taxon>
        <taxon>Lamiales</taxon>
        <taxon>Oleaceae</taxon>
        <taxon>Forsythieae</taxon>
        <taxon>Abeliophyllum</taxon>
    </lineage>
</organism>
<protein>
    <recommendedName>
        <fullName evidence="2">Retrotransposon gag domain-containing protein</fullName>
    </recommendedName>
</protein>
<feature type="region of interest" description="Disordered" evidence="1">
    <location>
        <begin position="1"/>
        <end position="52"/>
    </location>
</feature>
<comment type="caution">
    <text evidence="3">The sequence shown here is derived from an EMBL/GenBank/DDBJ whole genome shotgun (WGS) entry which is preliminary data.</text>
</comment>
<dbReference type="InterPro" id="IPR005162">
    <property type="entry name" value="Retrotrans_gag_dom"/>
</dbReference>
<evidence type="ECO:0000313" key="4">
    <source>
        <dbReference type="Proteomes" id="UP001604336"/>
    </source>
</evidence>
<feature type="domain" description="Retrotransposon gag" evidence="2">
    <location>
        <begin position="69"/>
        <end position="126"/>
    </location>
</feature>
<evidence type="ECO:0000256" key="1">
    <source>
        <dbReference type="SAM" id="MobiDB-lite"/>
    </source>
</evidence>
<name>A0ABD1SCW3_9LAMI</name>
<gene>
    <name evidence="3" type="ORF">Adt_22914</name>
</gene>
<evidence type="ECO:0000313" key="3">
    <source>
        <dbReference type="EMBL" id="KAL2497364.1"/>
    </source>
</evidence>
<dbReference type="Pfam" id="PF03732">
    <property type="entry name" value="Retrotrans_gag"/>
    <property type="match status" value="1"/>
</dbReference>
<dbReference type="EMBL" id="JBFOLK010000007">
    <property type="protein sequence ID" value="KAL2497364.1"/>
    <property type="molecule type" value="Genomic_DNA"/>
</dbReference>
<dbReference type="Proteomes" id="UP001604336">
    <property type="component" value="Unassembled WGS sequence"/>
</dbReference>
<evidence type="ECO:0000259" key="2">
    <source>
        <dbReference type="Pfam" id="PF03732"/>
    </source>
</evidence>
<proteinExistence type="predicted"/>
<keyword evidence="4" id="KW-1185">Reference proteome</keyword>
<feature type="compositionally biased region" description="Basic and acidic residues" evidence="1">
    <location>
        <begin position="8"/>
        <end position="17"/>
    </location>
</feature>
<reference evidence="4" key="1">
    <citation type="submission" date="2024-07" db="EMBL/GenBank/DDBJ databases">
        <title>Two chromosome-level genome assemblies of Korean endemic species Abeliophyllum distichum and Forsythia ovata (Oleaceae).</title>
        <authorList>
            <person name="Jang H."/>
        </authorList>
    </citation>
    <scope>NUCLEOTIDE SEQUENCE [LARGE SCALE GENOMIC DNA]</scope>
</reference>
<accession>A0ABD1SCW3</accession>